<accession>A0A1R1YKR6</accession>
<gene>
    <name evidence="1" type="ORF">AYI69_g3251</name>
</gene>
<dbReference type="Proteomes" id="UP000187429">
    <property type="component" value="Unassembled WGS sequence"/>
</dbReference>
<name>A0A1R1YKR6_9FUNG</name>
<organism evidence="1 2">
    <name type="scientific">Smittium culicis</name>
    <dbReference type="NCBI Taxonomy" id="133412"/>
    <lineage>
        <taxon>Eukaryota</taxon>
        <taxon>Fungi</taxon>
        <taxon>Fungi incertae sedis</taxon>
        <taxon>Zoopagomycota</taxon>
        <taxon>Kickxellomycotina</taxon>
        <taxon>Harpellomycetes</taxon>
        <taxon>Harpellales</taxon>
        <taxon>Legeriomycetaceae</taxon>
        <taxon>Smittium</taxon>
    </lineage>
</organism>
<dbReference type="AlphaFoldDB" id="A0A1R1YKR6"/>
<evidence type="ECO:0000313" key="1">
    <source>
        <dbReference type="EMBL" id="OMJ27316.1"/>
    </source>
</evidence>
<proteinExistence type="predicted"/>
<sequence>MSDLPERLENNINIALRIDNRLSSRNMLRQNHPDFTSYPSRRLYPVPTARHFTAKNIYPIPNSSQEVTNEGSYGHVPMEIDAVTFRYRPPLTAEEKQRHREHDSASTVDNLNILSLTAN</sequence>
<protein>
    <submittedName>
        <fullName evidence="1">Uncharacterized protein</fullName>
    </submittedName>
</protein>
<evidence type="ECO:0000313" key="2">
    <source>
        <dbReference type="Proteomes" id="UP000187429"/>
    </source>
</evidence>
<keyword evidence="2" id="KW-1185">Reference proteome</keyword>
<reference evidence="2" key="1">
    <citation type="submission" date="2017-01" db="EMBL/GenBank/DDBJ databases">
        <authorList>
            <person name="Wang Y."/>
            <person name="White M."/>
            <person name="Kvist S."/>
            <person name="Moncalvo J.-M."/>
        </authorList>
    </citation>
    <scope>NUCLEOTIDE SEQUENCE [LARGE SCALE GENOMIC DNA]</scope>
    <source>
        <strain evidence="2">ID-206-W2</strain>
    </source>
</reference>
<dbReference type="OrthoDB" id="5582182at2759"/>
<comment type="caution">
    <text evidence="1">The sequence shown here is derived from an EMBL/GenBank/DDBJ whole genome shotgun (WGS) entry which is preliminary data.</text>
</comment>
<dbReference type="EMBL" id="LSSM01001066">
    <property type="protein sequence ID" value="OMJ27316.1"/>
    <property type="molecule type" value="Genomic_DNA"/>
</dbReference>